<evidence type="ECO:0000256" key="4">
    <source>
        <dbReference type="ARBA" id="ARBA00022989"/>
    </source>
</evidence>
<feature type="transmembrane region" description="Helical" evidence="7">
    <location>
        <begin position="128"/>
        <end position="150"/>
    </location>
</feature>
<evidence type="ECO:0000256" key="7">
    <source>
        <dbReference type="SAM" id="Phobius"/>
    </source>
</evidence>
<proteinExistence type="inferred from homology"/>
<comment type="similarity">
    <text evidence="2">Belongs to the DUOXA family.</text>
</comment>
<gene>
    <name evidence="9" type="primary">LOC106466656</name>
</gene>
<evidence type="ECO:0000313" key="9">
    <source>
        <dbReference type="RefSeq" id="XP_013782402.1"/>
    </source>
</evidence>
<evidence type="ECO:0000256" key="2">
    <source>
        <dbReference type="ARBA" id="ARBA00009816"/>
    </source>
</evidence>
<evidence type="ECO:0000256" key="5">
    <source>
        <dbReference type="ARBA" id="ARBA00023136"/>
    </source>
</evidence>
<dbReference type="PANTHER" id="PTHR31158:SF10">
    <property type="entry name" value="LD27791P"/>
    <property type="match status" value="1"/>
</dbReference>
<comment type="subcellular location">
    <subcellularLocation>
        <location evidence="1">Membrane</location>
        <topology evidence="1">Multi-pass membrane protein</topology>
    </subcellularLocation>
</comment>
<reference evidence="9" key="1">
    <citation type="submission" date="2025-08" db="UniProtKB">
        <authorList>
            <consortium name="RefSeq"/>
        </authorList>
    </citation>
    <scope>IDENTIFICATION</scope>
    <source>
        <tissue evidence="9">Muscle</tissue>
    </source>
</reference>
<evidence type="ECO:0000256" key="3">
    <source>
        <dbReference type="ARBA" id="ARBA00022692"/>
    </source>
</evidence>
<organism evidence="8 9">
    <name type="scientific">Limulus polyphemus</name>
    <name type="common">Atlantic horseshoe crab</name>
    <dbReference type="NCBI Taxonomy" id="6850"/>
    <lineage>
        <taxon>Eukaryota</taxon>
        <taxon>Metazoa</taxon>
        <taxon>Ecdysozoa</taxon>
        <taxon>Arthropoda</taxon>
        <taxon>Chelicerata</taxon>
        <taxon>Merostomata</taxon>
        <taxon>Xiphosura</taxon>
        <taxon>Limulidae</taxon>
        <taxon>Limulus</taxon>
    </lineage>
</organism>
<keyword evidence="5 7" id="KW-0472">Membrane</keyword>
<protein>
    <submittedName>
        <fullName evidence="9">Dual oxidase maturation factor 2-like</fullName>
    </submittedName>
</protein>
<evidence type="ECO:0000256" key="6">
    <source>
        <dbReference type="ARBA" id="ARBA00023180"/>
    </source>
</evidence>
<keyword evidence="4 7" id="KW-1133">Transmembrane helix</keyword>
<keyword evidence="6" id="KW-0325">Glycoprotein</keyword>
<dbReference type="PANTHER" id="PTHR31158">
    <property type="entry name" value="DUAL OXIDASE 2"/>
    <property type="match status" value="1"/>
</dbReference>
<sequence length="351" mass="39279">KFSTFVCVALSLFIGSVILVSNYGSDWHVAQSTIYTSHRAFSRQKVETGVGVHIGFNGVNITLRAVPKNIFLEDINYNERFNWIEATDLKEEYREALIKGLPYPILTIAEYLSQDLEGFCWGRRYRLAGYYSGFLMWVAFSLWLLMNILLCTVPRYGAYCMQLTGGAMLSTNAVFVLLIPRKPLSIPFEGGHLSFRYGWCFWLVLVAGVVAILVGTTVAIIDTLFPNKFSTILEVDYDTPYSYFVGQDSNSLTKSGLVTQPATFSPDGAMPGPSQDGVDNAAYENDDSDVSTIFNGKRAVSLHSFGKFTQRETVRMGPVSPLNRRFPSMPRNVACHRFEEMSTDVQAAAMW</sequence>
<keyword evidence="8" id="KW-1185">Reference proteome</keyword>
<dbReference type="RefSeq" id="XP_013782402.1">
    <property type="nucleotide sequence ID" value="XM_013926948.2"/>
</dbReference>
<dbReference type="GeneID" id="106466656"/>
<dbReference type="InterPro" id="IPR018469">
    <property type="entry name" value="Dual_oxidase_maturation_fac"/>
</dbReference>
<evidence type="ECO:0000256" key="1">
    <source>
        <dbReference type="ARBA" id="ARBA00004141"/>
    </source>
</evidence>
<keyword evidence="3 7" id="KW-0812">Transmembrane</keyword>
<dbReference type="Pfam" id="PF10204">
    <property type="entry name" value="DuoxA"/>
    <property type="match status" value="1"/>
</dbReference>
<accession>A0ABM1BI09</accession>
<evidence type="ECO:0000313" key="8">
    <source>
        <dbReference type="Proteomes" id="UP000694941"/>
    </source>
</evidence>
<feature type="transmembrane region" description="Helical" evidence="7">
    <location>
        <begin position="199"/>
        <end position="221"/>
    </location>
</feature>
<name>A0ABM1BI09_LIMPO</name>
<feature type="non-terminal residue" evidence="9">
    <location>
        <position position="1"/>
    </location>
</feature>
<feature type="transmembrane region" description="Helical" evidence="7">
    <location>
        <begin position="156"/>
        <end position="179"/>
    </location>
</feature>
<dbReference type="Proteomes" id="UP000694941">
    <property type="component" value="Unplaced"/>
</dbReference>